<organism evidence="1 2">
    <name type="scientific">Dawidia soli</name>
    <dbReference type="NCBI Taxonomy" id="2782352"/>
    <lineage>
        <taxon>Bacteria</taxon>
        <taxon>Pseudomonadati</taxon>
        <taxon>Bacteroidota</taxon>
        <taxon>Cytophagia</taxon>
        <taxon>Cytophagales</taxon>
        <taxon>Chryseotaleaceae</taxon>
        <taxon>Dawidia</taxon>
    </lineage>
</organism>
<accession>A0AAP2GDX9</accession>
<dbReference type="AlphaFoldDB" id="A0AAP2GDX9"/>
<dbReference type="InterPro" id="IPR032075">
    <property type="entry name" value="PI-PLC-C1"/>
</dbReference>
<reference evidence="1 2" key="1">
    <citation type="submission" date="2021-05" db="EMBL/GenBank/DDBJ databases">
        <title>A Polyphasic approach of four new species of the genus Ohtaekwangia: Ohtaekwangia histidinii sp. nov., Ohtaekwangia cretensis sp. nov., Ohtaekwangia indiensis sp. nov., Ohtaekwangia reichenbachii sp. nov. from diverse environment.</title>
        <authorList>
            <person name="Octaviana S."/>
        </authorList>
    </citation>
    <scope>NUCLEOTIDE SEQUENCE [LARGE SCALE GENOMIC DNA]</scope>
    <source>
        <strain evidence="1 2">PWU37</strain>
    </source>
</reference>
<proteinExistence type="predicted"/>
<evidence type="ECO:0000313" key="2">
    <source>
        <dbReference type="Proteomes" id="UP001319180"/>
    </source>
</evidence>
<gene>
    <name evidence="1" type="ORF">KK078_14545</name>
</gene>
<sequence>MYYFFKNHRFLPRRVEPFPDRHQHDQEKQRQPYQHNALYGPVIRLRSIDAALQSGAQIITTDYYRKSTHFSSDYVISFDGGGFARENPLFTGKQ</sequence>
<keyword evidence="2" id="KW-1185">Reference proteome</keyword>
<protein>
    <submittedName>
        <fullName evidence="1">Uncharacterized protein</fullName>
    </submittedName>
</protein>
<dbReference type="Proteomes" id="UP001319180">
    <property type="component" value="Unassembled WGS sequence"/>
</dbReference>
<evidence type="ECO:0000313" key="1">
    <source>
        <dbReference type="EMBL" id="MBT1687784.1"/>
    </source>
</evidence>
<comment type="caution">
    <text evidence="1">The sequence shown here is derived from an EMBL/GenBank/DDBJ whole genome shotgun (WGS) entry which is preliminary data.</text>
</comment>
<dbReference type="RefSeq" id="WP_254091014.1">
    <property type="nucleotide sequence ID" value="NZ_JAHESC010000020.1"/>
</dbReference>
<dbReference type="EMBL" id="JAHESC010000020">
    <property type="protein sequence ID" value="MBT1687784.1"/>
    <property type="molecule type" value="Genomic_DNA"/>
</dbReference>
<name>A0AAP2GDX9_9BACT</name>
<dbReference type="Pfam" id="PF16670">
    <property type="entry name" value="PI-PLC-C1"/>
    <property type="match status" value="1"/>
</dbReference>